<feature type="region of interest" description="Disordered" evidence="1">
    <location>
        <begin position="1"/>
        <end position="24"/>
    </location>
</feature>
<accession>A0A1W0VX12</accession>
<gene>
    <name evidence="2" type="ORF">SORBI_3003G125851</name>
</gene>
<dbReference type="EMBL" id="CM000762">
    <property type="protein sequence ID" value="OQU86678.1"/>
    <property type="molecule type" value="Genomic_DNA"/>
</dbReference>
<reference evidence="3" key="2">
    <citation type="journal article" date="2018" name="Plant J.">
        <title>The Sorghum bicolor reference genome: improved assembly, gene annotations, a transcriptome atlas, and signatures of genome organization.</title>
        <authorList>
            <person name="McCormick R.F."/>
            <person name="Truong S.K."/>
            <person name="Sreedasyam A."/>
            <person name="Jenkins J."/>
            <person name="Shu S."/>
            <person name="Sims D."/>
            <person name="Kennedy M."/>
            <person name="Amirebrahimi M."/>
            <person name="Weers B.D."/>
            <person name="McKinley B."/>
            <person name="Mattison A."/>
            <person name="Morishige D.T."/>
            <person name="Grimwood J."/>
            <person name="Schmutz J."/>
            <person name="Mullet J.E."/>
        </authorList>
    </citation>
    <scope>NUCLEOTIDE SEQUENCE [LARGE SCALE GENOMIC DNA]</scope>
    <source>
        <strain evidence="3">cv. BTx623</strain>
    </source>
</reference>
<sequence length="162" mass="18010">MSAAMKHQTIKTHEIKSKSPPNRTLGLESPHVSHLEPLWGREGGWRWDFRLICALPDLTSSLMLQRSHGFPCSSHDGTRAGKKMAWGGEGREELVLPSLALTMATMRGHPVSRCPRESRPMGRGGGRGARRRDGMRRGAARRAASMRGSNQRNEEGIRVCLF</sequence>
<evidence type="ECO:0000256" key="1">
    <source>
        <dbReference type="SAM" id="MobiDB-lite"/>
    </source>
</evidence>
<reference evidence="2 3" key="1">
    <citation type="journal article" date="2009" name="Nature">
        <title>The Sorghum bicolor genome and the diversification of grasses.</title>
        <authorList>
            <person name="Paterson A.H."/>
            <person name="Bowers J.E."/>
            <person name="Bruggmann R."/>
            <person name="Dubchak I."/>
            <person name="Grimwood J."/>
            <person name="Gundlach H."/>
            <person name="Haberer G."/>
            <person name="Hellsten U."/>
            <person name="Mitros T."/>
            <person name="Poliakov A."/>
            <person name="Schmutz J."/>
            <person name="Spannagl M."/>
            <person name="Tang H."/>
            <person name="Wang X."/>
            <person name="Wicker T."/>
            <person name="Bharti A.K."/>
            <person name="Chapman J."/>
            <person name="Feltus F.A."/>
            <person name="Gowik U."/>
            <person name="Grigoriev I.V."/>
            <person name="Lyons E."/>
            <person name="Maher C.A."/>
            <person name="Martis M."/>
            <person name="Narechania A."/>
            <person name="Otillar R.P."/>
            <person name="Penning B.W."/>
            <person name="Salamov A.A."/>
            <person name="Wang Y."/>
            <person name="Zhang L."/>
            <person name="Carpita N.C."/>
            <person name="Freeling M."/>
            <person name="Gingle A.R."/>
            <person name="Hash C.T."/>
            <person name="Keller B."/>
            <person name="Klein P."/>
            <person name="Kresovich S."/>
            <person name="McCann M.C."/>
            <person name="Ming R."/>
            <person name="Peterson D.G."/>
            <person name="Mehboob-ur-Rahman"/>
            <person name="Ware D."/>
            <person name="Westhoff P."/>
            <person name="Mayer K.F."/>
            <person name="Messing J."/>
            <person name="Rokhsar D.S."/>
        </authorList>
    </citation>
    <scope>NUCLEOTIDE SEQUENCE [LARGE SCALE GENOMIC DNA]</scope>
    <source>
        <strain evidence="3">cv. BTx623</strain>
    </source>
</reference>
<dbReference type="Proteomes" id="UP000000768">
    <property type="component" value="Chromosome 3"/>
</dbReference>
<feature type="region of interest" description="Disordered" evidence="1">
    <location>
        <begin position="109"/>
        <end position="151"/>
    </location>
</feature>
<dbReference type="InParanoid" id="A0A1W0VX12"/>
<dbReference type="Gramene" id="OQU86678">
    <property type="protein sequence ID" value="OQU86678"/>
    <property type="gene ID" value="SORBI_3003G125851"/>
</dbReference>
<evidence type="ECO:0000313" key="2">
    <source>
        <dbReference type="EMBL" id="OQU86678.1"/>
    </source>
</evidence>
<name>A0A1W0VX12_SORBI</name>
<dbReference type="AlphaFoldDB" id="A0A1W0VX12"/>
<evidence type="ECO:0000313" key="3">
    <source>
        <dbReference type="Proteomes" id="UP000000768"/>
    </source>
</evidence>
<proteinExistence type="predicted"/>
<organism evidence="2 3">
    <name type="scientific">Sorghum bicolor</name>
    <name type="common">Sorghum</name>
    <name type="synonym">Sorghum vulgare</name>
    <dbReference type="NCBI Taxonomy" id="4558"/>
    <lineage>
        <taxon>Eukaryota</taxon>
        <taxon>Viridiplantae</taxon>
        <taxon>Streptophyta</taxon>
        <taxon>Embryophyta</taxon>
        <taxon>Tracheophyta</taxon>
        <taxon>Spermatophyta</taxon>
        <taxon>Magnoliopsida</taxon>
        <taxon>Liliopsida</taxon>
        <taxon>Poales</taxon>
        <taxon>Poaceae</taxon>
        <taxon>PACMAD clade</taxon>
        <taxon>Panicoideae</taxon>
        <taxon>Andropogonodae</taxon>
        <taxon>Andropogoneae</taxon>
        <taxon>Sorghinae</taxon>
        <taxon>Sorghum</taxon>
    </lineage>
</organism>
<keyword evidence="3" id="KW-1185">Reference proteome</keyword>
<protein>
    <submittedName>
        <fullName evidence="2">Uncharacterized protein</fullName>
    </submittedName>
</protein>